<dbReference type="PANTHER" id="PTHR30535">
    <property type="entry name" value="VITAMIN B12-BINDING PROTEIN"/>
    <property type="match status" value="1"/>
</dbReference>
<feature type="domain" description="Fe/B12 periplasmic-binding" evidence="2">
    <location>
        <begin position="45"/>
        <end position="298"/>
    </location>
</feature>
<dbReference type="Pfam" id="PF01497">
    <property type="entry name" value="Peripla_BP_2"/>
    <property type="match status" value="1"/>
</dbReference>
<dbReference type="PANTHER" id="PTHR30535:SF4">
    <property type="entry name" value="HEMIN-BINDING PERIPLASMIC PROTEIN HMUT"/>
    <property type="match status" value="1"/>
</dbReference>
<evidence type="ECO:0000256" key="1">
    <source>
        <dbReference type="SAM" id="SignalP"/>
    </source>
</evidence>
<gene>
    <name evidence="3" type="ORF">PAF17_07690</name>
</gene>
<evidence type="ECO:0000259" key="2">
    <source>
        <dbReference type="PROSITE" id="PS50983"/>
    </source>
</evidence>
<dbReference type="InterPro" id="IPR002491">
    <property type="entry name" value="ABC_transptr_periplasmic_BD"/>
</dbReference>
<reference evidence="3" key="1">
    <citation type="submission" date="2022-12" db="EMBL/GenBank/DDBJ databases">
        <title>Paracoccus onchidii sp. nov., isolated from a marine invertebrate from the South China Sea.</title>
        <authorList>
            <person name="Xu S."/>
            <person name="Liu Z."/>
            <person name="Xu Y."/>
        </authorList>
    </citation>
    <scope>NUCLEOTIDE SEQUENCE</scope>
    <source>
        <strain evidence="3">Z330</strain>
    </source>
</reference>
<dbReference type="Proteomes" id="UP001165641">
    <property type="component" value="Unassembled WGS sequence"/>
</dbReference>
<dbReference type="PROSITE" id="PS50983">
    <property type="entry name" value="FE_B12_PBP"/>
    <property type="match status" value="1"/>
</dbReference>
<comment type="caution">
    <text evidence="3">The sequence shown here is derived from an EMBL/GenBank/DDBJ whole genome shotgun (WGS) entry which is preliminary data.</text>
</comment>
<keyword evidence="1" id="KW-0732">Signal</keyword>
<protein>
    <submittedName>
        <fullName evidence="3">ABC transporter substrate-binding protein</fullName>
    </submittedName>
</protein>
<dbReference type="RefSeq" id="WP_271888517.1">
    <property type="nucleotide sequence ID" value="NZ_JAQBIE010000008.1"/>
</dbReference>
<feature type="signal peptide" evidence="1">
    <location>
        <begin position="1"/>
        <end position="19"/>
    </location>
</feature>
<evidence type="ECO:0000313" key="4">
    <source>
        <dbReference type="Proteomes" id="UP001165641"/>
    </source>
</evidence>
<dbReference type="InterPro" id="IPR050902">
    <property type="entry name" value="ABC_Transporter_SBP"/>
</dbReference>
<organism evidence="3 4">
    <name type="scientific">Paracoccus onchidii</name>
    <dbReference type="NCBI Taxonomy" id="3017813"/>
    <lineage>
        <taxon>Bacteria</taxon>
        <taxon>Pseudomonadati</taxon>
        <taxon>Pseudomonadota</taxon>
        <taxon>Alphaproteobacteria</taxon>
        <taxon>Rhodobacterales</taxon>
        <taxon>Paracoccaceae</taxon>
        <taxon>Paracoccus</taxon>
    </lineage>
</organism>
<dbReference type="SUPFAM" id="SSF53807">
    <property type="entry name" value="Helical backbone' metal receptor"/>
    <property type="match status" value="1"/>
</dbReference>
<name>A0ABT4ZDF6_9RHOB</name>
<evidence type="ECO:0000313" key="3">
    <source>
        <dbReference type="EMBL" id="MDB6177393.1"/>
    </source>
</evidence>
<dbReference type="EMBL" id="JAQBIE010000008">
    <property type="protein sequence ID" value="MDB6177393.1"/>
    <property type="molecule type" value="Genomic_DNA"/>
</dbReference>
<keyword evidence="4" id="KW-1185">Reference proteome</keyword>
<dbReference type="Gene3D" id="3.40.50.1980">
    <property type="entry name" value="Nitrogenase molybdenum iron protein domain"/>
    <property type="match status" value="2"/>
</dbReference>
<feature type="chain" id="PRO_5046547684" evidence="1">
    <location>
        <begin position="20"/>
        <end position="298"/>
    </location>
</feature>
<sequence>MFRYATALWAILLIAPAQADVIDLADQPALPRSVAISQNPDSSRDLVLLGADLVEIAVALGAADRILARPEAVDLPGLEDTPHKMREYAGVEGIASMRPGVVVASNARFEQLLAGLSDIRIPNQLIDRSLPATEKVTRMARLLELDARGEQLNHEIRSSFAKAQAITRSERPLRILHVSKQGAGGSFSAGGAGTGVDNLIRRVGAQNAAAAIGMDRYRSVTPEGVILMQPDVVLISQAELPAFGNIDDIWNDYPGLALTPAGRANNLIIMRDLHVRADAASSGVATLALAQALVEMFP</sequence>
<proteinExistence type="predicted"/>
<accession>A0ABT4ZDF6</accession>